<comment type="caution">
    <text evidence="1">The sequence shown here is derived from an EMBL/GenBank/DDBJ whole genome shotgun (WGS) entry which is preliminary data.</text>
</comment>
<protein>
    <submittedName>
        <fullName evidence="1">Uncharacterized protein</fullName>
    </submittedName>
</protein>
<gene>
    <name evidence="1" type="ORF">MPEBLZ_04099</name>
</gene>
<organism evidence="1 2">
    <name type="scientific">Candidatus Methanoperedens nitratireducens</name>
    <dbReference type="NCBI Taxonomy" id="1392998"/>
    <lineage>
        <taxon>Archaea</taxon>
        <taxon>Methanobacteriati</taxon>
        <taxon>Methanobacteriota</taxon>
        <taxon>Stenosarchaea group</taxon>
        <taxon>Methanomicrobia</taxon>
        <taxon>Methanosarcinales</taxon>
        <taxon>ANME-2 cluster</taxon>
        <taxon>Candidatus Methanoperedentaceae</taxon>
        <taxon>Candidatus Methanoperedens</taxon>
    </lineage>
</organism>
<sequence>MNSEAKPKKSIAVTVRLPSEIVDEIDARSEDRAEFIRNIIVEVRRNDYKVNPTEINKEIGEIKPVIEGATAEFKDEQISTVAKEVDQNTKTANVETPKVEIASPQQVNELQILKDNITILNNKIDLLTNNQTIMTQYMTTMQQLLNQKRIEDGIDDKKKPWWKFWK</sequence>
<evidence type="ECO:0000313" key="1">
    <source>
        <dbReference type="EMBL" id="KPQ41361.1"/>
    </source>
</evidence>
<evidence type="ECO:0000313" key="2">
    <source>
        <dbReference type="Proteomes" id="UP000050360"/>
    </source>
</evidence>
<proteinExistence type="predicted"/>
<name>A0A0P8DV58_9EURY</name>
<dbReference type="EMBL" id="LKCM01000368">
    <property type="protein sequence ID" value="KPQ41361.1"/>
    <property type="molecule type" value="Genomic_DNA"/>
</dbReference>
<dbReference type="AlphaFoldDB" id="A0A0P8DV58"/>
<accession>A0A0P8DV58</accession>
<reference evidence="1 2" key="1">
    <citation type="submission" date="2015-09" db="EMBL/GenBank/DDBJ databases">
        <title>A metagenomics-based metabolic model of nitrate-dependent anaerobic oxidation of methane by Methanoperedens-like archaea.</title>
        <authorList>
            <person name="Arshad A."/>
            <person name="Speth D.R."/>
            <person name="De Graaf R.M."/>
            <person name="Op Den Camp H.J."/>
            <person name="Jetten M.S."/>
            <person name="Welte C.U."/>
        </authorList>
    </citation>
    <scope>NUCLEOTIDE SEQUENCE [LARGE SCALE GENOMIC DNA]</scope>
</reference>
<dbReference type="Proteomes" id="UP000050360">
    <property type="component" value="Unassembled WGS sequence"/>
</dbReference>